<keyword evidence="9" id="KW-1185">Reference proteome</keyword>
<evidence type="ECO:0000256" key="2">
    <source>
        <dbReference type="ARBA" id="ARBA00009230"/>
    </source>
</evidence>
<dbReference type="OrthoDB" id="46836at2759"/>
<reference evidence="8 9" key="1">
    <citation type="journal article" date="2018" name="Nat. Ecol. Evol.">
        <title>Genomic signatures of mitonuclear coevolution across populations of Tigriopus californicus.</title>
        <authorList>
            <person name="Barreto F.S."/>
            <person name="Watson E.T."/>
            <person name="Lima T.G."/>
            <person name="Willett C.S."/>
            <person name="Edmands S."/>
            <person name="Li W."/>
            <person name="Burton R.S."/>
        </authorList>
    </citation>
    <scope>NUCLEOTIDE SEQUENCE [LARGE SCALE GENOMIC DNA]</scope>
    <source>
        <strain evidence="8 9">San Diego</strain>
    </source>
</reference>
<protein>
    <recommendedName>
        <fullName evidence="7">CREG-like beta-barrel domain-containing protein</fullName>
    </recommendedName>
</protein>
<dbReference type="EMBL" id="VCGU01000010">
    <property type="protein sequence ID" value="TRY68218.1"/>
    <property type="molecule type" value="Genomic_DNA"/>
</dbReference>
<name>A0A553NS02_TIGCA</name>
<feature type="domain" description="CREG-like beta-barrel" evidence="7">
    <location>
        <begin position="57"/>
        <end position="226"/>
    </location>
</feature>
<evidence type="ECO:0000256" key="6">
    <source>
        <dbReference type="SAM" id="SignalP"/>
    </source>
</evidence>
<dbReference type="InterPro" id="IPR055343">
    <property type="entry name" value="CREG_beta-barrel"/>
</dbReference>
<evidence type="ECO:0000256" key="1">
    <source>
        <dbReference type="ARBA" id="ARBA00004613"/>
    </source>
</evidence>
<dbReference type="GO" id="GO:0005737">
    <property type="term" value="C:cytoplasm"/>
    <property type="evidence" value="ECO:0007669"/>
    <property type="project" value="UniProtKB-ARBA"/>
</dbReference>
<dbReference type="GO" id="GO:0012505">
    <property type="term" value="C:endomembrane system"/>
    <property type="evidence" value="ECO:0007669"/>
    <property type="project" value="UniProtKB-ARBA"/>
</dbReference>
<evidence type="ECO:0000313" key="9">
    <source>
        <dbReference type="Proteomes" id="UP000318571"/>
    </source>
</evidence>
<comment type="caution">
    <text evidence="8">The sequence shown here is derived from an EMBL/GenBank/DDBJ whole genome shotgun (WGS) entry which is preliminary data.</text>
</comment>
<dbReference type="InterPro" id="IPR012349">
    <property type="entry name" value="Split_barrel_FMN-bd"/>
</dbReference>
<keyword evidence="4 6" id="KW-0732">Signal</keyword>
<evidence type="ECO:0000256" key="4">
    <source>
        <dbReference type="ARBA" id="ARBA00022729"/>
    </source>
</evidence>
<dbReference type="FunFam" id="2.30.110.10:FF:000004">
    <property type="entry name" value="Cellular repressor of E1A-stimulated genes 1"/>
    <property type="match status" value="1"/>
</dbReference>
<dbReference type="Proteomes" id="UP000318571">
    <property type="component" value="Chromosome 1"/>
</dbReference>
<dbReference type="AlphaFoldDB" id="A0A553NS02"/>
<dbReference type="Gene3D" id="2.30.110.10">
    <property type="entry name" value="Electron Transport, Fmn-binding Protein, Chain A"/>
    <property type="match status" value="1"/>
</dbReference>
<feature type="signal peptide" evidence="6">
    <location>
        <begin position="1"/>
        <end position="20"/>
    </location>
</feature>
<evidence type="ECO:0000313" key="8">
    <source>
        <dbReference type="EMBL" id="TRY68218.1"/>
    </source>
</evidence>
<keyword evidence="3" id="KW-0964">Secreted</keyword>
<comment type="similarity">
    <text evidence="2">Belongs to the CREG family.</text>
</comment>
<feature type="chain" id="PRO_5022230201" description="CREG-like beta-barrel domain-containing protein" evidence="6">
    <location>
        <begin position="21"/>
        <end position="230"/>
    </location>
</feature>
<evidence type="ECO:0000256" key="5">
    <source>
        <dbReference type="ARBA" id="ARBA00023180"/>
    </source>
</evidence>
<accession>A0A553NS02</accession>
<gene>
    <name evidence="8" type="ORF">TCAL_04107</name>
</gene>
<dbReference type="PANTHER" id="PTHR13343:SF17">
    <property type="entry name" value="CELLULAR REPRESSOR OF E1A-STIMULATED GENES, ISOFORM A"/>
    <property type="match status" value="1"/>
</dbReference>
<keyword evidence="5" id="KW-0325">Glycoprotein</keyword>
<dbReference type="SUPFAM" id="SSF50475">
    <property type="entry name" value="FMN-binding split barrel"/>
    <property type="match status" value="1"/>
</dbReference>
<proteinExistence type="inferred from homology"/>
<dbReference type="PANTHER" id="PTHR13343">
    <property type="entry name" value="CREG1 PROTEIN"/>
    <property type="match status" value="1"/>
</dbReference>
<dbReference type="GO" id="GO:0005615">
    <property type="term" value="C:extracellular space"/>
    <property type="evidence" value="ECO:0007669"/>
    <property type="project" value="TreeGrafter"/>
</dbReference>
<dbReference type="STRING" id="6832.A0A553NS02"/>
<dbReference type="OMA" id="AQTPYCR"/>
<comment type="subcellular location">
    <subcellularLocation>
        <location evidence="1">Secreted</location>
    </subcellularLocation>
</comment>
<organism evidence="8 9">
    <name type="scientific">Tigriopus californicus</name>
    <name type="common">Marine copepod</name>
    <dbReference type="NCBI Taxonomy" id="6832"/>
    <lineage>
        <taxon>Eukaryota</taxon>
        <taxon>Metazoa</taxon>
        <taxon>Ecdysozoa</taxon>
        <taxon>Arthropoda</taxon>
        <taxon>Crustacea</taxon>
        <taxon>Multicrustacea</taxon>
        <taxon>Hexanauplia</taxon>
        <taxon>Copepoda</taxon>
        <taxon>Harpacticoida</taxon>
        <taxon>Harpacticidae</taxon>
        <taxon>Tigriopus</taxon>
    </lineage>
</organism>
<dbReference type="Pfam" id="PF13883">
    <property type="entry name" value="CREG_beta-barrel"/>
    <property type="match status" value="1"/>
</dbReference>
<evidence type="ECO:0000256" key="3">
    <source>
        <dbReference type="ARBA" id="ARBA00022525"/>
    </source>
</evidence>
<evidence type="ECO:0000259" key="7">
    <source>
        <dbReference type="Pfam" id="PF13883"/>
    </source>
</evidence>
<sequence>MKTLPLLLIIFAFGVTVSQSLVRNPSLFDSIFSIFVSDNEIHSETPALPKSLDPGPPPHEEAARMARYVTHHSDWAAMATISARNPIKGYPFANVFSVSDGPSMALSTGIPYMYLTPLEMSVHDIKENNQASLTMSLAQGKYCDQKQYDPEDPRCAHIILTGTIQTVAHGTKEEAFAKDALFSRHPEMTDWPKDHGWFFGKMDIENVLVLDFFGGAKTVPVEEYFKAKPF</sequence>